<sequence length="157" mass="17750">MKIFYYCYGSAHSSVVAACIHLGILPTDRLPSAEEFKRLPHYDKTDSYEIGTPFFMGIDEYGAEIFITGMTGERQLVKKAIYSFLKKCGIDVNDLMMVNALNNVNLKTKIGGFISRRLGLVTIGRPLTIKGIQEKYAGFVTLVENTKREERKRLNKT</sequence>
<gene>
    <name evidence="1" type="ORF">D2962_06855</name>
</gene>
<name>A0A3G2R693_9FIRM</name>
<protein>
    <submittedName>
        <fullName evidence="1">DUF3189 family protein</fullName>
    </submittedName>
</protein>
<proteinExistence type="predicted"/>
<dbReference type="EMBL" id="CP033169">
    <property type="protein sequence ID" value="AYO30377.1"/>
    <property type="molecule type" value="Genomic_DNA"/>
</dbReference>
<dbReference type="RefSeq" id="WP_120766618.1">
    <property type="nucleotide sequence ID" value="NZ_CP033169.1"/>
</dbReference>
<dbReference type="Proteomes" id="UP000280960">
    <property type="component" value="Chromosome"/>
</dbReference>
<dbReference type="InterPro" id="IPR021525">
    <property type="entry name" value="DUF3189"/>
</dbReference>
<dbReference type="AlphaFoldDB" id="A0A3G2R693"/>
<dbReference type="PROSITE" id="PS51257">
    <property type="entry name" value="PROKAR_LIPOPROTEIN"/>
    <property type="match status" value="1"/>
</dbReference>
<organism evidence="1 2">
    <name type="scientific">Biomaibacter acetigenes</name>
    <dbReference type="NCBI Taxonomy" id="2316383"/>
    <lineage>
        <taxon>Bacteria</taxon>
        <taxon>Bacillati</taxon>
        <taxon>Bacillota</taxon>
        <taxon>Clostridia</taxon>
        <taxon>Thermosediminibacterales</taxon>
        <taxon>Tepidanaerobacteraceae</taxon>
        <taxon>Biomaibacter</taxon>
    </lineage>
</organism>
<reference evidence="1 2" key="1">
    <citation type="submission" date="2018-10" db="EMBL/GenBank/DDBJ databases">
        <authorList>
            <person name="Zhang X."/>
        </authorList>
    </citation>
    <scope>NUCLEOTIDE SEQUENCE [LARGE SCALE GENOMIC DNA]</scope>
    <source>
        <strain evidence="1 2">SK-G1</strain>
    </source>
</reference>
<dbReference type="KEGG" id="bacg:D2962_06855"/>
<dbReference type="Pfam" id="PF11385">
    <property type="entry name" value="DUF3189"/>
    <property type="match status" value="1"/>
</dbReference>
<evidence type="ECO:0000313" key="1">
    <source>
        <dbReference type="EMBL" id="AYO30377.1"/>
    </source>
</evidence>
<keyword evidence="2" id="KW-1185">Reference proteome</keyword>
<evidence type="ECO:0000313" key="2">
    <source>
        <dbReference type="Proteomes" id="UP000280960"/>
    </source>
</evidence>
<accession>A0A3G2R693</accession>